<dbReference type="Pfam" id="PF14420">
    <property type="entry name" value="Clr5"/>
    <property type="match status" value="1"/>
</dbReference>
<feature type="region of interest" description="Disordered" evidence="1">
    <location>
        <begin position="265"/>
        <end position="287"/>
    </location>
</feature>
<name>A0A366RUJ9_9HYPO</name>
<gene>
    <name evidence="3" type="ORF">FIESC28_05349</name>
</gene>
<feature type="region of interest" description="Disordered" evidence="1">
    <location>
        <begin position="724"/>
        <end position="745"/>
    </location>
</feature>
<dbReference type="InterPro" id="IPR025676">
    <property type="entry name" value="Clr5_dom"/>
</dbReference>
<proteinExistence type="predicted"/>
<sequence>MATRGLTFIEKRAPRAAGLSERAVDEHKELIGDLYLSQHHTRDQVIEHLKTHVGLSLSRDQFSKATRRWGFRKQRSGGSSIQPSLNEAANQCTTSEASKNEPLSATDLADAREQWSTVTNESSKRPRSDATSSSRGSDTTTHGPPSPFLRRTVKRLRPGNESDNTVASSLQDTQLDLSTDTDFVPTSSVVVEKAETPEYRDNDELPADYLACCYRYNKAFWYYRKISMPFQHENFPPKQRHDRILDMARSAKTRKASEIVREVMESELETSDDPLSEDRSNQSPSGQVEMCPMQSFLFHRHLAEIYKHRRDGASQMQKHLDIARGFIKAFDTLAPPSIDLWTLLRLLPKHKVANIPEDLLNSLQWDEAWLVLNVRDCLDHCRRALTDAESLPVPHHDVRQHENIKPTDMSQLATQRDPFHNWIKASFLFTFLWKKMQHGPPPGWKHHTISATQFLMLISRIIVRRSLLLHQHDILPLDPKGKLLELRASDRRAYLSTAQVLLHDHRYKRNQMKREFVTAFVEHYSWSPPSGRKSNFVKQIQAYQIEALSSVLIARRESHLTTPTSTTLKEAREMRRISADNEFLNWSIPQQGQLDSTRERDTIAYVRKSRYTPSFDSSSISSYLRAPSSAYYIHLDALNGNPTMSRSLASRSSRSSQVSVSSSFKRFKASAFKRRNSSESMMGSSLYDPERQLHDVSFEGVQDLQVQRYLKVTMGLSTLIEDDSPSLQEEEYTGHTVKLEDDERPSVRGRLGRLLKGQGKG</sequence>
<evidence type="ECO:0000313" key="4">
    <source>
        <dbReference type="Proteomes" id="UP000253153"/>
    </source>
</evidence>
<dbReference type="GeneID" id="41994792"/>
<reference evidence="3 4" key="1">
    <citation type="submission" date="2018-06" db="EMBL/GenBank/DDBJ databases">
        <title>Fusarium incarnatum-equiseti species complex species 28.</title>
        <authorList>
            <person name="Gardiner D.M."/>
        </authorList>
    </citation>
    <scope>NUCLEOTIDE SEQUENCE [LARGE SCALE GENOMIC DNA]</scope>
    <source>
        <strain evidence="3 4">FIESC_28</strain>
    </source>
</reference>
<feature type="compositionally biased region" description="Polar residues" evidence="1">
    <location>
        <begin position="129"/>
        <end position="143"/>
    </location>
</feature>
<feature type="compositionally biased region" description="Acidic residues" evidence="1">
    <location>
        <begin position="265"/>
        <end position="275"/>
    </location>
</feature>
<evidence type="ECO:0000313" key="3">
    <source>
        <dbReference type="EMBL" id="RBR20070.1"/>
    </source>
</evidence>
<dbReference type="EMBL" id="QKXC01000108">
    <property type="protein sequence ID" value="RBR20070.1"/>
    <property type="molecule type" value="Genomic_DNA"/>
</dbReference>
<evidence type="ECO:0000259" key="2">
    <source>
        <dbReference type="Pfam" id="PF14420"/>
    </source>
</evidence>
<protein>
    <recommendedName>
        <fullName evidence="2">Clr5 domain-containing protein</fullName>
    </recommendedName>
</protein>
<dbReference type="RefSeq" id="XP_031016379.1">
    <property type="nucleotide sequence ID" value="XM_031159496.1"/>
</dbReference>
<dbReference type="Proteomes" id="UP000253153">
    <property type="component" value="Unassembled WGS sequence"/>
</dbReference>
<dbReference type="AlphaFoldDB" id="A0A366RUJ9"/>
<organism evidence="3 4">
    <name type="scientific">Fusarium coffeatum</name>
    <dbReference type="NCBI Taxonomy" id="231269"/>
    <lineage>
        <taxon>Eukaryota</taxon>
        <taxon>Fungi</taxon>
        <taxon>Dikarya</taxon>
        <taxon>Ascomycota</taxon>
        <taxon>Pezizomycotina</taxon>
        <taxon>Sordariomycetes</taxon>
        <taxon>Hypocreomycetidae</taxon>
        <taxon>Hypocreales</taxon>
        <taxon>Nectriaceae</taxon>
        <taxon>Fusarium</taxon>
        <taxon>Fusarium incarnatum-equiseti species complex</taxon>
    </lineage>
</organism>
<feature type="region of interest" description="Disordered" evidence="1">
    <location>
        <begin position="68"/>
        <end position="174"/>
    </location>
</feature>
<evidence type="ECO:0000256" key="1">
    <source>
        <dbReference type="SAM" id="MobiDB-lite"/>
    </source>
</evidence>
<accession>A0A366RUJ9</accession>
<dbReference type="OrthoDB" id="5363610at2759"/>
<feature type="compositionally biased region" description="Polar residues" evidence="1">
    <location>
        <begin position="76"/>
        <end position="103"/>
    </location>
</feature>
<keyword evidence="4" id="KW-1185">Reference proteome</keyword>
<comment type="caution">
    <text evidence="3">The sequence shown here is derived from an EMBL/GenBank/DDBJ whole genome shotgun (WGS) entry which is preliminary data.</text>
</comment>
<feature type="domain" description="Clr5" evidence="2">
    <location>
        <begin position="24"/>
        <end position="73"/>
    </location>
</feature>